<dbReference type="GO" id="GO:0006935">
    <property type="term" value="P:chemotaxis"/>
    <property type="evidence" value="ECO:0007669"/>
    <property type="project" value="InterPro"/>
</dbReference>
<comment type="caution">
    <text evidence="2">The sequence shown here is derived from an EMBL/GenBank/DDBJ whole genome shotgun (WGS) entry which is preliminary data.</text>
</comment>
<accession>A0A495ADE4</accession>
<evidence type="ECO:0000313" key="3">
    <source>
        <dbReference type="Proteomes" id="UP000269301"/>
    </source>
</evidence>
<dbReference type="GO" id="GO:0007165">
    <property type="term" value="P:signal transduction"/>
    <property type="evidence" value="ECO:0007669"/>
    <property type="project" value="InterPro"/>
</dbReference>
<dbReference type="CDD" id="cd00732">
    <property type="entry name" value="CheW"/>
    <property type="match status" value="1"/>
</dbReference>
<dbReference type="Proteomes" id="UP000269301">
    <property type="component" value="Unassembled WGS sequence"/>
</dbReference>
<reference evidence="2 3" key="1">
    <citation type="journal article" date="2016" name="Int. J. Syst. Evol. Microbiol.">
        <title>Oceanobacillus halophilus sp. nov., a novel moderately halophilic bacterium from a hypersaline lake.</title>
        <authorList>
            <person name="Amoozegar M.A."/>
            <person name="Bagheri M."/>
            <person name="Makhdoumi A."/>
            <person name="Nikou M.M."/>
            <person name="Fazeli S.A.S."/>
            <person name="Schumann P."/>
            <person name="Sproer C."/>
            <person name="Sanchez-Porro C."/>
            <person name="Ventosa A."/>
        </authorList>
    </citation>
    <scope>NUCLEOTIDE SEQUENCE [LARGE SCALE GENOMIC DNA]</scope>
    <source>
        <strain evidence="2 3">DSM 23996</strain>
    </source>
</reference>
<dbReference type="InterPro" id="IPR036061">
    <property type="entry name" value="CheW-like_dom_sf"/>
</dbReference>
<dbReference type="EMBL" id="RBZP01000001">
    <property type="protein sequence ID" value="RKQ37999.1"/>
    <property type="molecule type" value="Genomic_DNA"/>
</dbReference>
<keyword evidence="3" id="KW-1185">Reference proteome</keyword>
<evidence type="ECO:0000259" key="1">
    <source>
        <dbReference type="PROSITE" id="PS50851"/>
    </source>
</evidence>
<dbReference type="Gene3D" id="2.40.50.180">
    <property type="entry name" value="CheA-289, Domain 4"/>
    <property type="match status" value="1"/>
</dbReference>
<dbReference type="OrthoDB" id="9794382at2"/>
<dbReference type="Pfam" id="PF01584">
    <property type="entry name" value="CheW"/>
    <property type="match status" value="1"/>
</dbReference>
<sequence>MNNGLNSRKVIVFQLREEEYAIDVQQVGSIERMVPITRVPQVSNFIKGVINLRGVIIPVIDLQQRFGLGALEINDSTRIIIVRIEEMNVGLIVDSANDVLDIPMDMIESTPEVIGSVKDDYLEGVAKIDNRLLILLDISKVLYQEKLEELAEG</sequence>
<proteinExistence type="predicted"/>
<dbReference type="PANTHER" id="PTHR22617">
    <property type="entry name" value="CHEMOTAXIS SENSOR HISTIDINE KINASE-RELATED"/>
    <property type="match status" value="1"/>
</dbReference>
<dbReference type="GO" id="GO:0005829">
    <property type="term" value="C:cytosol"/>
    <property type="evidence" value="ECO:0007669"/>
    <property type="project" value="TreeGrafter"/>
</dbReference>
<dbReference type="PANTHER" id="PTHR22617:SF23">
    <property type="entry name" value="CHEMOTAXIS PROTEIN CHEW"/>
    <property type="match status" value="1"/>
</dbReference>
<feature type="domain" description="CheW-like" evidence="1">
    <location>
        <begin position="7"/>
        <end position="147"/>
    </location>
</feature>
<dbReference type="SUPFAM" id="SSF50341">
    <property type="entry name" value="CheW-like"/>
    <property type="match status" value="1"/>
</dbReference>
<dbReference type="InterPro" id="IPR039315">
    <property type="entry name" value="CheW"/>
</dbReference>
<dbReference type="Gene3D" id="2.30.30.40">
    <property type="entry name" value="SH3 Domains"/>
    <property type="match status" value="1"/>
</dbReference>
<dbReference type="InterPro" id="IPR002545">
    <property type="entry name" value="CheW-lke_dom"/>
</dbReference>
<evidence type="ECO:0000313" key="2">
    <source>
        <dbReference type="EMBL" id="RKQ37999.1"/>
    </source>
</evidence>
<dbReference type="PROSITE" id="PS50851">
    <property type="entry name" value="CHEW"/>
    <property type="match status" value="1"/>
</dbReference>
<dbReference type="SMART" id="SM00260">
    <property type="entry name" value="CheW"/>
    <property type="match status" value="1"/>
</dbReference>
<name>A0A495ADE4_9BACI</name>
<gene>
    <name evidence="2" type="ORF">D8M06_01475</name>
</gene>
<dbReference type="AlphaFoldDB" id="A0A495ADE4"/>
<protein>
    <submittedName>
        <fullName evidence="2">Purine-binding chemotaxis protein CheW</fullName>
    </submittedName>
</protein>
<organism evidence="2 3">
    <name type="scientific">Oceanobacillus halophilus</name>
    <dbReference type="NCBI Taxonomy" id="930130"/>
    <lineage>
        <taxon>Bacteria</taxon>
        <taxon>Bacillati</taxon>
        <taxon>Bacillota</taxon>
        <taxon>Bacilli</taxon>
        <taxon>Bacillales</taxon>
        <taxon>Bacillaceae</taxon>
        <taxon>Oceanobacillus</taxon>
    </lineage>
</organism>